<name>A0A4S3M1Y0_9FLAO</name>
<keyword evidence="1" id="KW-0812">Transmembrane</keyword>
<keyword evidence="1" id="KW-1133">Transmembrane helix</keyword>
<feature type="transmembrane region" description="Helical" evidence="1">
    <location>
        <begin position="7"/>
        <end position="26"/>
    </location>
</feature>
<dbReference type="EMBL" id="SSMC01000001">
    <property type="protein sequence ID" value="THD68840.1"/>
    <property type="molecule type" value="Genomic_DNA"/>
</dbReference>
<evidence type="ECO:0000313" key="2">
    <source>
        <dbReference type="EMBL" id="THD68840.1"/>
    </source>
</evidence>
<keyword evidence="3" id="KW-1185">Reference proteome</keyword>
<feature type="transmembrane region" description="Helical" evidence="1">
    <location>
        <begin position="76"/>
        <end position="92"/>
    </location>
</feature>
<protein>
    <submittedName>
        <fullName evidence="2">Uncharacterized protein</fullName>
    </submittedName>
</protein>
<organism evidence="2 3">
    <name type="scientific">Robertkochia marina</name>
    <dbReference type="NCBI Taxonomy" id="1227945"/>
    <lineage>
        <taxon>Bacteria</taxon>
        <taxon>Pseudomonadati</taxon>
        <taxon>Bacteroidota</taxon>
        <taxon>Flavobacteriia</taxon>
        <taxon>Flavobacteriales</taxon>
        <taxon>Flavobacteriaceae</taxon>
        <taxon>Robertkochia</taxon>
    </lineage>
</organism>
<feature type="transmembrane region" description="Helical" evidence="1">
    <location>
        <begin position="46"/>
        <end position="64"/>
    </location>
</feature>
<sequence>MIKKEITTGIAVGLIANCLGIILYLLLFSEMNIEDSLIAARQQDHLGSVIALGALLNMAAFFGFLKLKRDHRAKGVLIATLISAFVILLLKIF</sequence>
<evidence type="ECO:0000256" key="1">
    <source>
        <dbReference type="SAM" id="Phobius"/>
    </source>
</evidence>
<comment type="caution">
    <text evidence="2">The sequence shown here is derived from an EMBL/GenBank/DDBJ whole genome shotgun (WGS) entry which is preliminary data.</text>
</comment>
<gene>
    <name evidence="2" type="ORF">E7Z59_00480</name>
</gene>
<dbReference type="RefSeq" id="WP_136334330.1">
    <property type="nucleotide sequence ID" value="NZ_QXMP01000007.1"/>
</dbReference>
<dbReference type="OrthoDB" id="1362378at2"/>
<dbReference type="AlphaFoldDB" id="A0A4S3M1Y0"/>
<evidence type="ECO:0000313" key="3">
    <source>
        <dbReference type="Proteomes" id="UP000305939"/>
    </source>
</evidence>
<reference evidence="2 3" key="1">
    <citation type="submission" date="2019-04" db="EMBL/GenBank/DDBJ databases">
        <title>Draft genome sequence of Robertkochia marina CC-AMO-30D.</title>
        <authorList>
            <person name="Hameed A."/>
            <person name="Lin S.-Y."/>
            <person name="Shahina M."/>
            <person name="Lai W.-A."/>
            <person name="Young C.-C."/>
        </authorList>
    </citation>
    <scope>NUCLEOTIDE SEQUENCE [LARGE SCALE GENOMIC DNA]</scope>
    <source>
        <strain evidence="2 3">CC-AMO-30D</strain>
    </source>
</reference>
<dbReference type="Proteomes" id="UP000305939">
    <property type="component" value="Unassembled WGS sequence"/>
</dbReference>
<keyword evidence="1" id="KW-0472">Membrane</keyword>
<accession>A0A4S3M1Y0</accession>
<proteinExistence type="predicted"/>